<dbReference type="PROSITE" id="PS50253">
    <property type="entry name" value="COX3"/>
    <property type="match status" value="1"/>
</dbReference>
<evidence type="ECO:0000256" key="1">
    <source>
        <dbReference type="ARBA" id="ARBA00015944"/>
    </source>
</evidence>
<evidence type="ECO:0000256" key="3">
    <source>
        <dbReference type="RuleBase" id="RU003375"/>
    </source>
</evidence>
<evidence type="ECO:0000256" key="4">
    <source>
        <dbReference type="SAM" id="Phobius"/>
    </source>
</evidence>
<reference evidence="6" key="2">
    <citation type="submission" date="2021-04" db="EMBL/GenBank/DDBJ databases">
        <authorList>
            <person name="Deng Y.P."/>
            <person name="Suleman S."/>
            <person name="Zhang Y."/>
            <person name="Nie Y."/>
            <person name="Fu Y.T."/>
            <person name="Liu G.H."/>
        </authorList>
    </citation>
    <scope>NUCLEOTIDE SEQUENCE</scope>
    <source>
        <strain evidence="6">Changsha</strain>
    </source>
</reference>
<keyword evidence="3 6" id="KW-0496">Mitochondrion</keyword>
<feature type="transmembrane region" description="Helical" evidence="4">
    <location>
        <begin position="159"/>
        <end position="176"/>
    </location>
</feature>
<feature type="domain" description="Heme-copper oxidase subunit III family profile" evidence="5">
    <location>
        <begin position="1"/>
        <end position="258"/>
    </location>
</feature>
<keyword evidence="3 4" id="KW-0812">Transmembrane</keyword>
<comment type="function">
    <text evidence="3">Component of the cytochrome c oxidase, the last enzyme in the mitochondrial electron transport chain which drives oxidative phosphorylation. The respiratory chain contains 3 multisubunit complexes succinate dehydrogenase (complex II, CII), ubiquinol-cytochrome c oxidoreductase (cytochrome b-c1 complex, complex III, CIII) and cytochrome c oxidase (complex IV, CIV), that cooperate to transfer electrons derived from NADH and succinate to molecular oxygen, creating an electrochemical gradient over the inner membrane that drives transmembrane transport and the ATP synthase. Cytochrome c oxidase is the component of the respiratory chain that catalyzes the reduction of oxygen to water. Electrons originating from reduced cytochrome c in the intermembrane space (IMS) are transferred via the dinuclear copper A center (CU(A)) of subunit 2 and heme A of subunit 1 to the active site in subunit 1, a binuclear center (BNC) formed by heme A3 and copper B (CU(B)). The BNC reduces molecular oxygen to 2 water molecules using 4 electrons from cytochrome c in the IMS and 4 protons from the mitochondrial matrix.</text>
</comment>
<dbReference type="GO" id="GO:0004129">
    <property type="term" value="F:cytochrome-c oxidase activity"/>
    <property type="evidence" value="ECO:0007669"/>
    <property type="project" value="InterPro"/>
</dbReference>
<dbReference type="GO" id="GO:0016020">
    <property type="term" value="C:membrane"/>
    <property type="evidence" value="ECO:0007669"/>
    <property type="project" value="InterPro"/>
</dbReference>
<geneLocation type="mitochondrion" evidence="6"/>
<feature type="transmembrane region" description="Helical" evidence="4">
    <location>
        <begin position="123"/>
        <end position="147"/>
    </location>
</feature>
<keyword evidence="4" id="KW-1133">Transmembrane helix</keyword>
<organism evidence="6">
    <name type="scientific">Eucoleus annulatus</name>
    <dbReference type="NCBI Taxonomy" id="2831232"/>
    <lineage>
        <taxon>Eukaryota</taxon>
        <taxon>Metazoa</taxon>
        <taxon>Ecdysozoa</taxon>
        <taxon>Nematoda</taxon>
        <taxon>Enoplea</taxon>
        <taxon>Dorylaimia</taxon>
        <taxon>Trichinellida</taxon>
        <taxon>Capillariidae</taxon>
        <taxon>Eucoleus</taxon>
    </lineage>
</organism>
<protein>
    <recommendedName>
        <fullName evidence="1 3">Cytochrome c oxidase subunit 3</fullName>
    </recommendedName>
</protein>
<dbReference type="GeneID" id="65343037"/>
<feature type="transmembrane region" description="Helical" evidence="4">
    <location>
        <begin position="39"/>
        <end position="60"/>
    </location>
</feature>
<dbReference type="RefSeq" id="YP_010132839.1">
    <property type="nucleotide sequence ID" value="NC_056391.1"/>
</dbReference>
<dbReference type="PANTHER" id="PTHR11403:SF7">
    <property type="entry name" value="CYTOCHROME C OXIDASE SUBUNIT 3"/>
    <property type="match status" value="1"/>
</dbReference>
<dbReference type="Pfam" id="PF00510">
    <property type="entry name" value="COX3"/>
    <property type="match status" value="1"/>
</dbReference>
<gene>
    <name evidence="6" type="primary">cox3</name>
</gene>
<sequence>MKKLINYSSPWAFLLSFSLMSTMLSLCVLLKLSEFLNKFSFISMITAFSLVLMCMFYWMRDSTRESMSGNNNNDISSNMKLAVVLFLISESFFFVSFFWMFLYSAIAPESGYWPPVSLQAPTFIGAPSLNTILLVTSSLATVTMSHFETNYKGSWSIQWLLLTLLLSALFITVQWMEYTSLPFNFTSSNSGAVFFISTGFHGLHVIIGTLALVVSFMFLLNLYFTNMSMMGFELTIWYWHFVDAIWLMLYVMFYCWGH</sequence>
<dbReference type="GO" id="GO:0006123">
    <property type="term" value="P:mitochondrial electron transport, cytochrome c to oxygen"/>
    <property type="evidence" value="ECO:0007669"/>
    <property type="project" value="TreeGrafter"/>
</dbReference>
<evidence type="ECO:0000313" key="6">
    <source>
        <dbReference type="EMBL" id="QWC93304.1"/>
    </source>
</evidence>
<dbReference type="InterPro" id="IPR033945">
    <property type="entry name" value="Cyt_c_oxase_su3_dom"/>
</dbReference>
<dbReference type="EMBL" id="MW999680">
    <property type="protein sequence ID" value="QWC93304.1"/>
    <property type="molecule type" value="Genomic_DNA"/>
</dbReference>
<accession>A0A8E8HT36</accession>
<reference evidence="6" key="1">
    <citation type="journal article" date="2021" name="Vet. Parasitol.">
        <title>The complete mitochondrial genome of capillariid nematodes (Eucoleus annulatus): A novel gene arrangement and phylogenetic implications.</title>
        <authorList>
            <person name="Deng Y.-P."/>
            <person name="Suleman"/>
            <person name="Zhang Y."/>
            <person name="Nie Y."/>
            <person name="Fu Y.-T."/>
            <person name="Liu G.-H."/>
        </authorList>
    </citation>
    <scope>NUCLEOTIDE SEQUENCE</scope>
    <source>
        <strain evidence="6">Changsha</strain>
    </source>
</reference>
<dbReference type="PANTHER" id="PTHR11403">
    <property type="entry name" value="CYTOCHROME C OXIDASE SUBUNIT III"/>
    <property type="match status" value="1"/>
</dbReference>
<dbReference type="InterPro" id="IPR000298">
    <property type="entry name" value="Cyt_c_oxidase-like_su3"/>
</dbReference>
<feature type="transmembrane region" description="Helical" evidence="4">
    <location>
        <begin position="12"/>
        <end position="33"/>
    </location>
</feature>
<feature type="transmembrane region" description="Helical" evidence="4">
    <location>
        <begin position="81"/>
        <end position="103"/>
    </location>
</feature>
<comment type="similarity">
    <text evidence="3">Belongs to the cytochrome c oxidase subunit 3 family.</text>
</comment>
<feature type="transmembrane region" description="Helical" evidence="4">
    <location>
        <begin position="203"/>
        <end position="224"/>
    </location>
</feature>
<evidence type="ECO:0000259" key="5">
    <source>
        <dbReference type="PROSITE" id="PS50253"/>
    </source>
</evidence>
<dbReference type="GO" id="GO:0005739">
    <property type="term" value="C:mitochondrion"/>
    <property type="evidence" value="ECO:0007669"/>
    <property type="project" value="TreeGrafter"/>
</dbReference>
<feature type="transmembrane region" description="Helical" evidence="4">
    <location>
        <begin position="236"/>
        <end position="256"/>
    </location>
</feature>
<dbReference type="AlphaFoldDB" id="A0A8E8HT36"/>
<dbReference type="InterPro" id="IPR024791">
    <property type="entry name" value="Cyt_c/ubiquinol_Oxase_su3"/>
</dbReference>
<name>A0A8E8HT36_9BILA</name>
<keyword evidence="4" id="KW-0472">Membrane</keyword>
<keyword evidence="2" id="KW-1278">Translocase</keyword>
<proteinExistence type="inferred from homology"/>
<dbReference type="CDD" id="cd01665">
    <property type="entry name" value="Cyt_c_Oxidase_III"/>
    <property type="match status" value="1"/>
</dbReference>
<evidence type="ECO:0000256" key="2">
    <source>
        <dbReference type="ARBA" id="ARBA00022967"/>
    </source>
</evidence>